<dbReference type="Proteomes" id="UP000053961">
    <property type="component" value="Unassembled WGS sequence"/>
</dbReference>
<evidence type="ECO:0000313" key="5">
    <source>
        <dbReference type="Proteomes" id="UP000057043"/>
    </source>
</evidence>
<reference evidence="3" key="1">
    <citation type="journal article" date="2015" name="MBio">
        <title>Genome-resolved metagenomic analysis reveals roles for candidate phyla and other microbial community members in biogeochemical transformations in oil reservoirs.</title>
        <authorList>
            <person name="Hu P."/>
            <person name="Tom L."/>
            <person name="Singh A."/>
            <person name="Thomas B.C."/>
            <person name="Baker B.J."/>
            <person name="Piceno Y.M."/>
            <person name="Andersen G.L."/>
            <person name="Banfield J.F."/>
        </authorList>
    </citation>
    <scope>NUCLEOTIDE SEQUENCE [LARGE SCALE GENOMIC DNA]</scope>
    <source>
        <strain evidence="3">56_747</strain>
    </source>
</reference>
<dbReference type="EMBL" id="LGHB01000001">
    <property type="protein sequence ID" value="KUK97680.1"/>
    <property type="molecule type" value="Genomic_DNA"/>
</dbReference>
<evidence type="ECO:0000313" key="2">
    <source>
        <dbReference type="EMBL" id="KUK43925.1"/>
    </source>
</evidence>
<evidence type="ECO:0000313" key="3">
    <source>
        <dbReference type="EMBL" id="KUK97680.1"/>
    </source>
</evidence>
<evidence type="ECO:0000313" key="4">
    <source>
        <dbReference type="Proteomes" id="UP000053961"/>
    </source>
</evidence>
<feature type="region of interest" description="Disordered" evidence="1">
    <location>
        <begin position="209"/>
        <end position="230"/>
    </location>
</feature>
<evidence type="ECO:0000256" key="1">
    <source>
        <dbReference type="SAM" id="MobiDB-lite"/>
    </source>
</evidence>
<comment type="caution">
    <text evidence="3">The sequence shown here is derived from an EMBL/GenBank/DDBJ whole genome shotgun (WGS) entry which is preliminary data.</text>
</comment>
<accession>A0A101IMM8</accession>
<gene>
    <name evidence="2" type="ORF">XD72_1692</name>
    <name evidence="3" type="ORF">XE07_0094</name>
</gene>
<proteinExistence type="predicted"/>
<reference evidence="4 5" key="2">
    <citation type="journal article" date="2015" name="MBio">
        <title>Genome-Resolved Metagenomic Analysis Reveals Roles for Candidate Phyla and Other Microbial Community Members in Biogeochemical Transformations in Oil Reservoirs.</title>
        <authorList>
            <person name="Hu P."/>
            <person name="Tom L."/>
            <person name="Singh A."/>
            <person name="Thomas B.C."/>
            <person name="Baker B.J."/>
            <person name="Piceno Y.M."/>
            <person name="Andersen G.L."/>
            <person name="Banfield J.F."/>
        </authorList>
    </citation>
    <scope>NUCLEOTIDE SEQUENCE [LARGE SCALE GENOMIC DNA]</scope>
    <source>
        <strain evidence="2">57_489</strain>
    </source>
</reference>
<name>A0A101IMM8_9EURY</name>
<dbReference type="Proteomes" id="UP000057043">
    <property type="component" value="Unassembled WGS sequence"/>
</dbReference>
<dbReference type="PATRIC" id="fig|301375.6.peg.1102"/>
<organism evidence="3 4">
    <name type="scientific">Methanothrix harundinacea</name>
    <dbReference type="NCBI Taxonomy" id="301375"/>
    <lineage>
        <taxon>Archaea</taxon>
        <taxon>Methanobacteriati</taxon>
        <taxon>Methanobacteriota</taxon>
        <taxon>Stenosarchaea group</taxon>
        <taxon>Methanomicrobia</taxon>
        <taxon>Methanotrichales</taxon>
        <taxon>Methanotrichaceae</taxon>
        <taxon>Methanothrix</taxon>
    </lineage>
</organism>
<feature type="region of interest" description="Disordered" evidence="1">
    <location>
        <begin position="47"/>
        <end position="66"/>
    </location>
</feature>
<protein>
    <submittedName>
        <fullName evidence="3">Uncharacterized protein</fullName>
    </submittedName>
</protein>
<sequence length="230" mass="25323">MKIMKIYAVLAMIISVMTTAHSSPFEDVPVQRRHFSEADILEPIALDGRATGPRPGLGEERPPDGPFRAEGVALERGETYFLHIWLIDTKQIPPAVARDLLRENRSLDEIREEISKSEGKTTIRGGMILGDDRFILVNISQIAGGDSSVLEADLVEFDHMMRSAEDLVMGHIVIETREVGGAQVGEGNLTLNVDDESSSYRLTFLPPQTVMDQNGEASGGDHVPGRDQWS</sequence>
<dbReference type="EMBL" id="LGFT01000041">
    <property type="protein sequence ID" value="KUK43925.1"/>
    <property type="molecule type" value="Genomic_DNA"/>
</dbReference>
<dbReference type="AlphaFoldDB" id="A0A101IMM8"/>